<proteinExistence type="predicted"/>
<name>A0A9P6QSV2_9FUNG</name>
<evidence type="ECO:0008006" key="4">
    <source>
        <dbReference type="Google" id="ProtNLM"/>
    </source>
</evidence>
<gene>
    <name evidence="2" type="ORF">BGZ97_005105</name>
</gene>
<dbReference type="SUPFAM" id="SSF81901">
    <property type="entry name" value="HCP-like"/>
    <property type="match status" value="2"/>
</dbReference>
<dbReference type="Proteomes" id="UP000823405">
    <property type="component" value="Unassembled WGS sequence"/>
</dbReference>
<keyword evidence="3" id="KW-1185">Reference proteome</keyword>
<sequence length="488" mass="53112">MVQRDPSKEQLQAVRSVNKNQPLTSITPPSADDTIYLEYHLHPDTQKPFLLWDDVLQAFEGAVHVRHQVKILPFLKGEDYRILEPRRIAAVPDAVLDIVVGGSLACTEATLSSTEATLSSKGSQREPLPGSSPPPYDDDGNSTEGVYSGSLNTTTSVSVTSATASSQNNAVYGLENVAMENYTPIDRLTAVSAAASGSHPILGPTSSIRYNMTMPKQHALVHHPPRAQQELSTSAGTSDLPHTMVSAVHGDASAQVALGDMFKDGRTVQQDYQAAMEWYCKAADQGDAVGQRKVGVLYDYGFGVTQDYSTALAWYLKSADQGNARAHCNIGHLYQHGQGVTQDFSKAMVWYLKASKLGNAHSQCAIGSLYYSGEGVAQDFSKAMEWCRKAADQGIAIAQFNVAVLFELGQGVPRDYAQAMQWYLKAANLGHEHAQYGVGKLYETGRGVRQDNAKALEWYTKAANQGHAKAREQLRRLNVLQSMSDRAI</sequence>
<dbReference type="PANTHER" id="PTHR43628:SF1">
    <property type="entry name" value="CHITIN SYNTHASE REGULATORY FACTOR 2-RELATED"/>
    <property type="match status" value="1"/>
</dbReference>
<dbReference type="InterPro" id="IPR006597">
    <property type="entry name" value="Sel1-like"/>
</dbReference>
<evidence type="ECO:0000256" key="1">
    <source>
        <dbReference type="SAM" id="MobiDB-lite"/>
    </source>
</evidence>
<reference evidence="2" key="1">
    <citation type="journal article" date="2020" name="Fungal Divers.">
        <title>Resolving the Mortierellaceae phylogeny through synthesis of multi-gene phylogenetics and phylogenomics.</title>
        <authorList>
            <person name="Vandepol N."/>
            <person name="Liber J."/>
            <person name="Desiro A."/>
            <person name="Na H."/>
            <person name="Kennedy M."/>
            <person name="Barry K."/>
            <person name="Grigoriev I.V."/>
            <person name="Miller A.N."/>
            <person name="O'Donnell K."/>
            <person name="Stajich J.E."/>
            <person name="Bonito G."/>
        </authorList>
    </citation>
    <scope>NUCLEOTIDE SEQUENCE</scope>
    <source>
        <strain evidence="2">NVP60</strain>
    </source>
</reference>
<dbReference type="Pfam" id="PF08238">
    <property type="entry name" value="Sel1"/>
    <property type="match status" value="6"/>
</dbReference>
<dbReference type="EMBL" id="JAAAIN010002331">
    <property type="protein sequence ID" value="KAG0294372.1"/>
    <property type="molecule type" value="Genomic_DNA"/>
</dbReference>
<evidence type="ECO:0000313" key="3">
    <source>
        <dbReference type="Proteomes" id="UP000823405"/>
    </source>
</evidence>
<protein>
    <recommendedName>
        <fullName evidence="4">HCP-like protein</fullName>
    </recommendedName>
</protein>
<organism evidence="2 3">
    <name type="scientific">Linnemannia gamsii</name>
    <dbReference type="NCBI Taxonomy" id="64522"/>
    <lineage>
        <taxon>Eukaryota</taxon>
        <taxon>Fungi</taxon>
        <taxon>Fungi incertae sedis</taxon>
        <taxon>Mucoromycota</taxon>
        <taxon>Mortierellomycotina</taxon>
        <taxon>Mortierellomycetes</taxon>
        <taxon>Mortierellales</taxon>
        <taxon>Mortierellaceae</taxon>
        <taxon>Linnemannia</taxon>
    </lineage>
</organism>
<dbReference type="AlphaFoldDB" id="A0A9P6QSV2"/>
<feature type="region of interest" description="Disordered" evidence="1">
    <location>
        <begin position="115"/>
        <end position="151"/>
    </location>
</feature>
<dbReference type="Gene3D" id="1.25.40.10">
    <property type="entry name" value="Tetratricopeptide repeat domain"/>
    <property type="match status" value="2"/>
</dbReference>
<dbReference type="PANTHER" id="PTHR43628">
    <property type="entry name" value="ACTIVATOR OF C KINASE PROTEIN 1-RELATED"/>
    <property type="match status" value="1"/>
</dbReference>
<dbReference type="InterPro" id="IPR011990">
    <property type="entry name" value="TPR-like_helical_dom_sf"/>
</dbReference>
<dbReference type="SMART" id="SM00671">
    <property type="entry name" value="SEL1"/>
    <property type="match status" value="6"/>
</dbReference>
<comment type="caution">
    <text evidence="2">The sequence shown here is derived from an EMBL/GenBank/DDBJ whole genome shotgun (WGS) entry which is preliminary data.</text>
</comment>
<dbReference type="InterPro" id="IPR052945">
    <property type="entry name" value="Mitotic_Regulator"/>
</dbReference>
<accession>A0A9P6QSV2</accession>
<evidence type="ECO:0000313" key="2">
    <source>
        <dbReference type="EMBL" id="KAG0294372.1"/>
    </source>
</evidence>
<dbReference type="OrthoDB" id="272077at2759"/>